<name>A0ACB7PMG3_9PEZI</name>
<reference evidence="1 2" key="1">
    <citation type="journal article" date="2021" name="Nat. Commun.">
        <title>Genetic determinants of endophytism in the Arabidopsis root mycobiome.</title>
        <authorList>
            <person name="Mesny F."/>
            <person name="Miyauchi S."/>
            <person name="Thiergart T."/>
            <person name="Pickel B."/>
            <person name="Atanasova L."/>
            <person name="Karlsson M."/>
            <person name="Huettel B."/>
            <person name="Barry K.W."/>
            <person name="Haridas S."/>
            <person name="Chen C."/>
            <person name="Bauer D."/>
            <person name="Andreopoulos W."/>
            <person name="Pangilinan J."/>
            <person name="LaButti K."/>
            <person name="Riley R."/>
            <person name="Lipzen A."/>
            <person name="Clum A."/>
            <person name="Drula E."/>
            <person name="Henrissat B."/>
            <person name="Kohler A."/>
            <person name="Grigoriev I.V."/>
            <person name="Martin F.M."/>
            <person name="Hacquard S."/>
        </authorList>
    </citation>
    <scope>NUCLEOTIDE SEQUENCE [LARGE SCALE GENOMIC DNA]</scope>
    <source>
        <strain evidence="1 2">MPI-SDFR-AT-0079</strain>
    </source>
</reference>
<accession>A0ACB7PMG3</accession>
<gene>
    <name evidence="1" type="ORF">F5144DRAFT_553125</name>
</gene>
<dbReference type="Proteomes" id="UP000724584">
    <property type="component" value="Unassembled WGS sequence"/>
</dbReference>
<proteinExistence type="predicted"/>
<dbReference type="EMBL" id="JAGIZQ010000001">
    <property type="protein sequence ID" value="KAH6649472.1"/>
    <property type="molecule type" value="Genomic_DNA"/>
</dbReference>
<evidence type="ECO:0000313" key="2">
    <source>
        <dbReference type="Proteomes" id="UP000724584"/>
    </source>
</evidence>
<sequence length="163" mass="17815">MQLSSLFLAATALLTKAAVADYMLFPTNLDLQQYGPARIDRSLLPGEYKPLAHVGFTLDPSKPVAEIPLDVEGDIKRGYLLRKAGPGKWALLARNDRSIPPTNDDITKPFAVENDLFVYKGDFPAEWVTCGEGRDGLSDIRLYLVEEGQHVGCEPTGLGAVEL</sequence>
<organism evidence="1 2">
    <name type="scientific">Chaetomium tenue</name>
    <dbReference type="NCBI Taxonomy" id="1854479"/>
    <lineage>
        <taxon>Eukaryota</taxon>
        <taxon>Fungi</taxon>
        <taxon>Dikarya</taxon>
        <taxon>Ascomycota</taxon>
        <taxon>Pezizomycotina</taxon>
        <taxon>Sordariomycetes</taxon>
        <taxon>Sordariomycetidae</taxon>
        <taxon>Sordariales</taxon>
        <taxon>Chaetomiaceae</taxon>
        <taxon>Chaetomium</taxon>
    </lineage>
</organism>
<comment type="caution">
    <text evidence="1">The sequence shown here is derived from an EMBL/GenBank/DDBJ whole genome shotgun (WGS) entry which is preliminary data.</text>
</comment>
<keyword evidence="2" id="KW-1185">Reference proteome</keyword>
<evidence type="ECO:0000313" key="1">
    <source>
        <dbReference type="EMBL" id="KAH6649472.1"/>
    </source>
</evidence>
<protein>
    <submittedName>
        <fullName evidence="1">Uncharacterized protein</fullName>
    </submittedName>
</protein>